<comment type="caution">
    <text evidence="3">The sequence shown here is derived from an EMBL/GenBank/DDBJ whole genome shotgun (WGS) entry which is preliminary data.</text>
</comment>
<feature type="compositionally biased region" description="Basic and acidic residues" evidence="1">
    <location>
        <begin position="38"/>
        <end position="57"/>
    </location>
</feature>
<dbReference type="Proteomes" id="UP000730739">
    <property type="component" value="Unassembled WGS sequence"/>
</dbReference>
<organism evidence="3 4">
    <name type="scientific">Sinorhizobium kostiense</name>
    <dbReference type="NCBI Taxonomy" id="76747"/>
    <lineage>
        <taxon>Bacteria</taxon>
        <taxon>Pseudomonadati</taxon>
        <taxon>Pseudomonadota</taxon>
        <taxon>Alphaproteobacteria</taxon>
        <taxon>Hyphomicrobiales</taxon>
        <taxon>Rhizobiaceae</taxon>
        <taxon>Sinorhizobium/Ensifer group</taxon>
        <taxon>Sinorhizobium</taxon>
    </lineage>
</organism>
<evidence type="ECO:0000256" key="2">
    <source>
        <dbReference type="SAM" id="Phobius"/>
    </source>
</evidence>
<keyword evidence="2" id="KW-0472">Membrane</keyword>
<keyword evidence="4" id="KW-1185">Reference proteome</keyword>
<proteinExistence type="predicted"/>
<accession>A0ABS4QX42</accession>
<feature type="transmembrane region" description="Helical" evidence="2">
    <location>
        <begin position="6"/>
        <end position="27"/>
    </location>
</feature>
<evidence type="ECO:0000313" key="4">
    <source>
        <dbReference type="Proteomes" id="UP000730739"/>
    </source>
</evidence>
<gene>
    <name evidence="3" type="ORF">J2Z31_001191</name>
</gene>
<protein>
    <submittedName>
        <fullName evidence="3">Uncharacterized protein</fullName>
    </submittedName>
</protein>
<dbReference type="EMBL" id="JAGILA010000001">
    <property type="protein sequence ID" value="MBP2234701.1"/>
    <property type="molecule type" value="Genomic_DNA"/>
</dbReference>
<name>A0ABS4QX42_9HYPH</name>
<reference evidence="3 4" key="1">
    <citation type="submission" date="2021-03" db="EMBL/GenBank/DDBJ databases">
        <title>Genomic Encyclopedia of Type Strains, Phase IV (KMG-IV): sequencing the most valuable type-strain genomes for metagenomic binning, comparative biology and taxonomic classification.</title>
        <authorList>
            <person name="Goeker M."/>
        </authorList>
    </citation>
    <scope>NUCLEOTIDE SEQUENCE [LARGE SCALE GENOMIC DNA]</scope>
    <source>
        <strain evidence="3 4">DSM 13372</strain>
    </source>
</reference>
<sequence>MMMDYLWLIATAGGAFALGAAIVYAIMRQRPIPPATKEAQKREIDRLYERPPESRPR</sequence>
<keyword evidence="2" id="KW-0812">Transmembrane</keyword>
<evidence type="ECO:0000256" key="1">
    <source>
        <dbReference type="SAM" id="MobiDB-lite"/>
    </source>
</evidence>
<dbReference type="RefSeq" id="WP_209600908.1">
    <property type="nucleotide sequence ID" value="NZ_JAGILA010000001.1"/>
</dbReference>
<keyword evidence="2" id="KW-1133">Transmembrane helix</keyword>
<evidence type="ECO:0000313" key="3">
    <source>
        <dbReference type="EMBL" id="MBP2234701.1"/>
    </source>
</evidence>
<feature type="region of interest" description="Disordered" evidence="1">
    <location>
        <begin position="35"/>
        <end position="57"/>
    </location>
</feature>